<organism evidence="1 2">
    <name type="scientific">Caerostris extrusa</name>
    <name type="common">Bark spider</name>
    <name type="synonym">Caerostris bankana</name>
    <dbReference type="NCBI Taxonomy" id="172846"/>
    <lineage>
        <taxon>Eukaryota</taxon>
        <taxon>Metazoa</taxon>
        <taxon>Ecdysozoa</taxon>
        <taxon>Arthropoda</taxon>
        <taxon>Chelicerata</taxon>
        <taxon>Arachnida</taxon>
        <taxon>Araneae</taxon>
        <taxon>Araneomorphae</taxon>
        <taxon>Entelegynae</taxon>
        <taxon>Araneoidea</taxon>
        <taxon>Araneidae</taxon>
        <taxon>Caerostris</taxon>
    </lineage>
</organism>
<dbReference type="Proteomes" id="UP001054945">
    <property type="component" value="Unassembled WGS sequence"/>
</dbReference>
<sequence>MGNEIPSDPQPQLKKRGILKGAQRRYFNIPQCTILNHVNLLFCAVLWFDREGVDRPQTALQSMKGNAFRGRGGCYGGGSSCLFSNEIQKDSLTISEGKYISFNNSFS</sequence>
<comment type="caution">
    <text evidence="1">The sequence shown here is derived from an EMBL/GenBank/DDBJ whole genome shotgun (WGS) entry which is preliminary data.</text>
</comment>
<proteinExistence type="predicted"/>
<dbReference type="EMBL" id="BPLR01011961">
    <property type="protein sequence ID" value="GIY50310.1"/>
    <property type="molecule type" value="Genomic_DNA"/>
</dbReference>
<keyword evidence="2" id="KW-1185">Reference proteome</keyword>
<gene>
    <name evidence="1" type="ORF">CEXT_296911</name>
</gene>
<evidence type="ECO:0000313" key="1">
    <source>
        <dbReference type="EMBL" id="GIY50310.1"/>
    </source>
</evidence>
<name>A0AAV4TX87_CAEEX</name>
<dbReference type="AlphaFoldDB" id="A0AAV4TX87"/>
<protein>
    <submittedName>
        <fullName evidence="1">Uncharacterized protein</fullName>
    </submittedName>
</protein>
<reference evidence="1 2" key="1">
    <citation type="submission" date="2021-06" db="EMBL/GenBank/DDBJ databases">
        <title>Caerostris extrusa draft genome.</title>
        <authorList>
            <person name="Kono N."/>
            <person name="Arakawa K."/>
        </authorList>
    </citation>
    <scope>NUCLEOTIDE SEQUENCE [LARGE SCALE GENOMIC DNA]</scope>
</reference>
<evidence type="ECO:0000313" key="2">
    <source>
        <dbReference type="Proteomes" id="UP001054945"/>
    </source>
</evidence>
<accession>A0AAV4TX87</accession>